<proteinExistence type="predicted"/>
<sequence>MGGASEGGRKRQQRRQVGECGISEVKVQNTYCNDIRYAEYNKVPPVVTNFSFTIIKPLNTCKTKQRLRRCLGASAWRRELQHGAGRSGEVLGREVAALEGGQVIQIGHRLGELLSGRDVGVGVEAPVVVQQRGAVHLLGDGVLGEGGH</sequence>
<keyword evidence="2" id="KW-1185">Reference proteome</keyword>
<protein>
    <submittedName>
        <fullName evidence="1">Uncharacterized protein</fullName>
    </submittedName>
</protein>
<gene>
    <name evidence="1" type="ORF">E2C01_023667</name>
</gene>
<reference evidence="1 2" key="1">
    <citation type="submission" date="2019-05" db="EMBL/GenBank/DDBJ databases">
        <title>Another draft genome of Portunus trituberculatus and its Hox gene families provides insights of decapod evolution.</title>
        <authorList>
            <person name="Jeong J.-H."/>
            <person name="Song I."/>
            <person name="Kim S."/>
            <person name="Choi T."/>
            <person name="Kim D."/>
            <person name="Ryu S."/>
            <person name="Kim W."/>
        </authorList>
    </citation>
    <scope>NUCLEOTIDE SEQUENCE [LARGE SCALE GENOMIC DNA]</scope>
    <source>
        <tissue evidence="1">Muscle</tissue>
    </source>
</reference>
<organism evidence="1 2">
    <name type="scientific">Portunus trituberculatus</name>
    <name type="common">Swimming crab</name>
    <name type="synonym">Neptunus trituberculatus</name>
    <dbReference type="NCBI Taxonomy" id="210409"/>
    <lineage>
        <taxon>Eukaryota</taxon>
        <taxon>Metazoa</taxon>
        <taxon>Ecdysozoa</taxon>
        <taxon>Arthropoda</taxon>
        <taxon>Crustacea</taxon>
        <taxon>Multicrustacea</taxon>
        <taxon>Malacostraca</taxon>
        <taxon>Eumalacostraca</taxon>
        <taxon>Eucarida</taxon>
        <taxon>Decapoda</taxon>
        <taxon>Pleocyemata</taxon>
        <taxon>Brachyura</taxon>
        <taxon>Eubrachyura</taxon>
        <taxon>Portunoidea</taxon>
        <taxon>Portunidae</taxon>
        <taxon>Portuninae</taxon>
        <taxon>Portunus</taxon>
    </lineage>
</organism>
<name>A0A5B7EBQ8_PORTR</name>
<dbReference type="EMBL" id="VSRR010002247">
    <property type="protein sequence ID" value="MPC30403.1"/>
    <property type="molecule type" value="Genomic_DNA"/>
</dbReference>
<comment type="caution">
    <text evidence="1">The sequence shown here is derived from an EMBL/GenBank/DDBJ whole genome shotgun (WGS) entry which is preliminary data.</text>
</comment>
<accession>A0A5B7EBQ8</accession>
<dbReference type="AlphaFoldDB" id="A0A5B7EBQ8"/>
<evidence type="ECO:0000313" key="2">
    <source>
        <dbReference type="Proteomes" id="UP000324222"/>
    </source>
</evidence>
<evidence type="ECO:0000313" key="1">
    <source>
        <dbReference type="EMBL" id="MPC30403.1"/>
    </source>
</evidence>
<dbReference type="Proteomes" id="UP000324222">
    <property type="component" value="Unassembled WGS sequence"/>
</dbReference>